<dbReference type="PROSITE" id="PS50011">
    <property type="entry name" value="PROTEIN_KINASE_DOM"/>
    <property type="match status" value="1"/>
</dbReference>
<evidence type="ECO:0000259" key="1">
    <source>
        <dbReference type="PROSITE" id="PS50011"/>
    </source>
</evidence>
<accession>A0A2G2VRZ3</accession>
<dbReference type="InterPro" id="IPR011009">
    <property type="entry name" value="Kinase-like_dom_sf"/>
</dbReference>
<dbReference type="InterPro" id="IPR001245">
    <property type="entry name" value="Ser-Thr/Tyr_kinase_cat_dom"/>
</dbReference>
<organism evidence="2 3">
    <name type="scientific">Capsicum baccatum</name>
    <name type="common">Peruvian pepper</name>
    <dbReference type="NCBI Taxonomy" id="33114"/>
    <lineage>
        <taxon>Eukaryota</taxon>
        <taxon>Viridiplantae</taxon>
        <taxon>Streptophyta</taxon>
        <taxon>Embryophyta</taxon>
        <taxon>Tracheophyta</taxon>
        <taxon>Spermatophyta</taxon>
        <taxon>Magnoliopsida</taxon>
        <taxon>eudicotyledons</taxon>
        <taxon>Gunneridae</taxon>
        <taxon>Pentapetalae</taxon>
        <taxon>asterids</taxon>
        <taxon>lamiids</taxon>
        <taxon>Solanales</taxon>
        <taxon>Solanaceae</taxon>
        <taxon>Solanoideae</taxon>
        <taxon>Capsiceae</taxon>
        <taxon>Capsicum</taxon>
    </lineage>
</organism>
<dbReference type="PANTHER" id="PTHR48007:SF47">
    <property type="entry name" value="PROTEIN KINASE DOMAIN-CONTAINING PROTEIN"/>
    <property type="match status" value="1"/>
</dbReference>
<dbReference type="GO" id="GO:0005524">
    <property type="term" value="F:ATP binding"/>
    <property type="evidence" value="ECO:0007669"/>
    <property type="project" value="InterPro"/>
</dbReference>
<dbReference type="Proteomes" id="UP000224567">
    <property type="component" value="Unassembled WGS sequence"/>
</dbReference>
<dbReference type="Pfam" id="PF07714">
    <property type="entry name" value="PK_Tyr_Ser-Thr"/>
    <property type="match status" value="1"/>
</dbReference>
<sequence length="163" mass="18674">MNYQKLPIQKVKKNSQFGHHQQQQNHVNTTEQKTSELVMVDGERELELETFLKASAYILGASGSSIMYKVVLEDGTTLAVRRIGESGMERFANFENQVKLIAKLVHPNLVKIRGFYWGTKEKLVIYDFVPNGSLDDAHYRVTKAKETYTCDTNNPPRPRNSRL</sequence>
<protein>
    <submittedName>
        <fullName evidence="2">Receptor protein kinase-like protein</fullName>
    </submittedName>
</protein>
<dbReference type="OrthoDB" id="1263468at2759"/>
<reference evidence="3" key="2">
    <citation type="journal article" date="2017" name="J. Anim. Genet.">
        <title>Multiple reference genome sequences of hot pepper reveal the massive evolution of plant disease resistance genes by retroduplication.</title>
        <authorList>
            <person name="Kim S."/>
            <person name="Park J."/>
            <person name="Yeom S.-I."/>
            <person name="Kim Y.-M."/>
            <person name="Seo E."/>
            <person name="Kim K.-T."/>
            <person name="Kim M.-S."/>
            <person name="Lee J.M."/>
            <person name="Cheong K."/>
            <person name="Shin H.-S."/>
            <person name="Kim S.-B."/>
            <person name="Han K."/>
            <person name="Lee J."/>
            <person name="Park M."/>
            <person name="Lee H.-A."/>
            <person name="Lee H.-Y."/>
            <person name="Lee Y."/>
            <person name="Oh S."/>
            <person name="Lee J.H."/>
            <person name="Choi E."/>
            <person name="Choi E."/>
            <person name="Lee S.E."/>
            <person name="Jeon J."/>
            <person name="Kim H."/>
            <person name="Choi G."/>
            <person name="Song H."/>
            <person name="Lee J."/>
            <person name="Lee S.-C."/>
            <person name="Kwon J.-K."/>
            <person name="Lee H.-Y."/>
            <person name="Koo N."/>
            <person name="Hong Y."/>
            <person name="Kim R.W."/>
            <person name="Kang W.-H."/>
            <person name="Huh J.H."/>
            <person name="Kang B.-C."/>
            <person name="Yang T.-J."/>
            <person name="Lee Y.-H."/>
            <person name="Bennetzen J.L."/>
            <person name="Choi D."/>
        </authorList>
    </citation>
    <scope>NUCLEOTIDE SEQUENCE [LARGE SCALE GENOMIC DNA]</scope>
    <source>
        <strain evidence="3">cv. PBC81</strain>
    </source>
</reference>
<keyword evidence="3" id="KW-1185">Reference proteome</keyword>
<proteinExistence type="predicted"/>
<dbReference type="InterPro" id="IPR000719">
    <property type="entry name" value="Prot_kinase_dom"/>
</dbReference>
<gene>
    <name evidence="2" type="ORF">CQW23_23457</name>
</gene>
<evidence type="ECO:0000313" key="3">
    <source>
        <dbReference type="Proteomes" id="UP000224567"/>
    </source>
</evidence>
<name>A0A2G2VRZ3_CAPBA</name>
<dbReference type="GO" id="GO:0004672">
    <property type="term" value="F:protein kinase activity"/>
    <property type="evidence" value="ECO:0007669"/>
    <property type="project" value="InterPro"/>
</dbReference>
<dbReference type="SUPFAM" id="SSF56112">
    <property type="entry name" value="Protein kinase-like (PK-like)"/>
    <property type="match status" value="1"/>
</dbReference>
<dbReference type="AlphaFoldDB" id="A0A2G2VRZ3"/>
<dbReference type="EMBL" id="MLFT02000010">
    <property type="protein sequence ID" value="PHT35757.1"/>
    <property type="molecule type" value="Genomic_DNA"/>
</dbReference>
<dbReference type="InterPro" id="IPR046959">
    <property type="entry name" value="PRK1-6/SRF4-like"/>
</dbReference>
<feature type="domain" description="Protein kinase" evidence="1">
    <location>
        <begin position="53"/>
        <end position="163"/>
    </location>
</feature>
<comment type="caution">
    <text evidence="2">The sequence shown here is derived from an EMBL/GenBank/DDBJ whole genome shotgun (WGS) entry which is preliminary data.</text>
</comment>
<reference evidence="2 3" key="1">
    <citation type="journal article" date="2017" name="Genome Biol.">
        <title>New reference genome sequences of hot pepper reveal the massive evolution of plant disease-resistance genes by retroduplication.</title>
        <authorList>
            <person name="Kim S."/>
            <person name="Park J."/>
            <person name="Yeom S.I."/>
            <person name="Kim Y.M."/>
            <person name="Seo E."/>
            <person name="Kim K.T."/>
            <person name="Kim M.S."/>
            <person name="Lee J.M."/>
            <person name="Cheong K."/>
            <person name="Shin H.S."/>
            <person name="Kim S.B."/>
            <person name="Han K."/>
            <person name="Lee J."/>
            <person name="Park M."/>
            <person name="Lee H.A."/>
            <person name="Lee H.Y."/>
            <person name="Lee Y."/>
            <person name="Oh S."/>
            <person name="Lee J.H."/>
            <person name="Choi E."/>
            <person name="Choi E."/>
            <person name="Lee S.E."/>
            <person name="Jeon J."/>
            <person name="Kim H."/>
            <person name="Choi G."/>
            <person name="Song H."/>
            <person name="Lee J."/>
            <person name="Lee S.C."/>
            <person name="Kwon J.K."/>
            <person name="Lee H.Y."/>
            <person name="Koo N."/>
            <person name="Hong Y."/>
            <person name="Kim R.W."/>
            <person name="Kang W.H."/>
            <person name="Huh J.H."/>
            <person name="Kang B.C."/>
            <person name="Yang T.J."/>
            <person name="Lee Y.H."/>
            <person name="Bennetzen J.L."/>
            <person name="Choi D."/>
        </authorList>
    </citation>
    <scope>NUCLEOTIDE SEQUENCE [LARGE SCALE GENOMIC DNA]</scope>
    <source>
        <strain evidence="3">cv. PBC81</strain>
    </source>
</reference>
<evidence type="ECO:0000313" key="2">
    <source>
        <dbReference type="EMBL" id="PHT35757.1"/>
    </source>
</evidence>
<dbReference type="Gene3D" id="3.30.200.20">
    <property type="entry name" value="Phosphorylase Kinase, domain 1"/>
    <property type="match status" value="1"/>
</dbReference>
<dbReference type="PANTHER" id="PTHR48007">
    <property type="entry name" value="LEUCINE-RICH REPEAT RECEPTOR-LIKE PROTEIN KINASE PXC1"/>
    <property type="match status" value="1"/>
</dbReference>